<dbReference type="OrthoDB" id="215765at2"/>
<evidence type="ECO:0000313" key="1">
    <source>
        <dbReference type="EMBL" id="NBC73012.1"/>
    </source>
</evidence>
<reference evidence="1 2" key="1">
    <citation type="submission" date="2020-01" db="EMBL/GenBank/DDBJ databases">
        <title>Paenibacillus soybeanensis sp. nov. isolated from the nodules of soybean (Glycine max(L.) Merr).</title>
        <authorList>
            <person name="Wang H."/>
        </authorList>
    </citation>
    <scope>NUCLEOTIDE SEQUENCE [LARGE SCALE GENOMIC DNA]</scope>
    <source>
        <strain evidence="1 2">DSM 23054</strain>
    </source>
</reference>
<name>A0A7X4YUW6_9BACL</name>
<accession>A0A7X4YUW6</accession>
<keyword evidence="2" id="KW-1185">Reference proteome</keyword>
<dbReference type="EMBL" id="JAAAMU010000025">
    <property type="protein sequence ID" value="NBC73012.1"/>
    <property type="molecule type" value="Genomic_DNA"/>
</dbReference>
<protein>
    <submittedName>
        <fullName evidence="1">Uncharacterized protein</fullName>
    </submittedName>
</protein>
<proteinExistence type="predicted"/>
<organism evidence="1 2">
    <name type="scientific">Paenibacillus sacheonensis</name>
    <dbReference type="NCBI Taxonomy" id="742054"/>
    <lineage>
        <taxon>Bacteria</taxon>
        <taxon>Bacillati</taxon>
        <taxon>Bacillota</taxon>
        <taxon>Bacilli</taxon>
        <taxon>Bacillales</taxon>
        <taxon>Paenibacillaceae</taxon>
        <taxon>Paenibacillus</taxon>
    </lineage>
</organism>
<gene>
    <name evidence="1" type="ORF">GT003_28975</name>
</gene>
<dbReference type="AlphaFoldDB" id="A0A7X4YUW6"/>
<comment type="caution">
    <text evidence="1">The sequence shown here is derived from an EMBL/GenBank/DDBJ whole genome shotgun (WGS) entry which is preliminary data.</text>
</comment>
<sequence length="105" mass="12734">MNLEKANFLDPWQPSLLEEFILELRKEVCEDHVLYNKDLKIVARRRDRDEYLFWLINEGNFAQVHLTWRGSVEPDPFWPVTELFDSFEIWADTVMKQDNLKYGDR</sequence>
<dbReference type="RefSeq" id="WP_161704548.1">
    <property type="nucleotide sequence ID" value="NZ_JAAAMU010000025.1"/>
</dbReference>
<dbReference type="Proteomes" id="UP000558113">
    <property type="component" value="Unassembled WGS sequence"/>
</dbReference>
<evidence type="ECO:0000313" key="2">
    <source>
        <dbReference type="Proteomes" id="UP000558113"/>
    </source>
</evidence>